<comment type="caution">
    <text evidence="2">The sequence shown here is derived from an EMBL/GenBank/DDBJ whole genome shotgun (WGS) entry which is preliminary data.</text>
</comment>
<evidence type="ECO:0000256" key="1">
    <source>
        <dbReference type="SAM" id="Phobius"/>
    </source>
</evidence>
<keyword evidence="1" id="KW-0472">Membrane</keyword>
<protein>
    <submittedName>
        <fullName evidence="2">Uncharacterized protein</fullName>
    </submittedName>
</protein>
<feature type="transmembrane region" description="Helical" evidence="1">
    <location>
        <begin position="16"/>
        <end position="39"/>
    </location>
</feature>
<organism evidence="2">
    <name type="scientific">Salmonella enterica</name>
    <name type="common">Salmonella choleraesuis</name>
    <dbReference type="NCBI Taxonomy" id="28901"/>
    <lineage>
        <taxon>Bacteria</taxon>
        <taxon>Pseudomonadati</taxon>
        <taxon>Pseudomonadota</taxon>
        <taxon>Gammaproteobacteria</taxon>
        <taxon>Enterobacterales</taxon>
        <taxon>Enterobacteriaceae</taxon>
        <taxon>Salmonella</taxon>
    </lineage>
</organism>
<proteinExistence type="predicted"/>
<name>A0A701ZHB6_SALER</name>
<reference evidence="2" key="1">
    <citation type="journal article" date="2018" name="Genome Biol.">
        <title>SKESA: strategic k-mer extension for scrupulous assemblies.</title>
        <authorList>
            <person name="Souvorov A."/>
            <person name="Agarwala R."/>
            <person name="Lipman D.J."/>
        </authorList>
    </citation>
    <scope>NUCLEOTIDE SEQUENCE</scope>
    <source>
        <strain evidence="2">232-84</strain>
    </source>
</reference>
<dbReference type="EMBL" id="DAAMGM010000034">
    <property type="protein sequence ID" value="HAC6576993.1"/>
    <property type="molecule type" value="Genomic_DNA"/>
</dbReference>
<dbReference type="AlphaFoldDB" id="A0A701ZHB6"/>
<gene>
    <name evidence="2" type="ORF">G0B27_22990</name>
</gene>
<sequence>MFFLVFKTICHLPWEGWFVIAFSHYNNSLWIIYISFFNIKYITTRKPKLKDNLYPLDTRFSPSMKFLRNDFLIFPWLYF</sequence>
<accession>A0A701ZHB6</accession>
<keyword evidence="1" id="KW-0812">Transmembrane</keyword>
<keyword evidence="1" id="KW-1133">Transmembrane helix</keyword>
<reference evidence="2" key="2">
    <citation type="submission" date="2018-07" db="EMBL/GenBank/DDBJ databases">
        <authorList>
            <consortium name="NCBI Pathogen Detection Project"/>
        </authorList>
    </citation>
    <scope>NUCLEOTIDE SEQUENCE</scope>
    <source>
        <strain evidence="2">232-84</strain>
    </source>
</reference>
<evidence type="ECO:0000313" key="2">
    <source>
        <dbReference type="EMBL" id="HAC6576993.1"/>
    </source>
</evidence>